<dbReference type="Pfam" id="PF00046">
    <property type="entry name" value="Homeodomain"/>
    <property type="match status" value="1"/>
</dbReference>
<evidence type="ECO:0000256" key="4">
    <source>
        <dbReference type="RuleBase" id="RU000682"/>
    </source>
</evidence>
<comment type="subcellular location">
    <subcellularLocation>
        <location evidence="3 4">Nucleus</location>
    </subcellularLocation>
</comment>
<dbReference type="HOGENOM" id="CLU_2185082_0_0_1"/>
<dbReference type="GO" id="GO:0006357">
    <property type="term" value="P:regulation of transcription by RNA polymerase II"/>
    <property type="evidence" value="ECO:0007669"/>
    <property type="project" value="TreeGrafter"/>
</dbReference>
<evidence type="ECO:0000259" key="6">
    <source>
        <dbReference type="PROSITE" id="PS50071"/>
    </source>
</evidence>
<evidence type="ECO:0000256" key="5">
    <source>
        <dbReference type="SAM" id="MobiDB-lite"/>
    </source>
</evidence>
<evidence type="ECO:0000313" key="7">
    <source>
        <dbReference type="EMBL" id="KII83362.1"/>
    </source>
</evidence>
<keyword evidence="2 3" id="KW-0371">Homeobox</keyword>
<accession>A0A0C9SQ57</accession>
<sequence length="109" mass="12951">MASSSHHEFEDTRNYRGPQRPRGRGPSTDRHLHFGSNDVDHEAYLRSYKSPLNNDRIKKTTPEQTKVLEAEYSRTPYPTRDTRLSLALQLNMKPRSVQIWFQNKRRIRK</sequence>
<keyword evidence="3 4" id="KW-0539">Nucleus</keyword>
<dbReference type="PANTHER" id="PTHR24324">
    <property type="entry name" value="HOMEOBOX PROTEIN HHEX"/>
    <property type="match status" value="1"/>
</dbReference>
<feature type="compositionally biased region" description="Basic and acidic residues" evidence="5">
    <location>
        <begin position="1"/>
        <end position="14"/>
    </location>
</feature>
<gene>
    <name evidence="7" type="ORF">PLICRDRAFT_58436</name>
</gene>
<reference evidence="7 8" key="1">
    <citation type="submission" date="2014-06" db="EMBL/GenBank/DDBJ databases">
        <title>Evolutionary Origins and Diversification of the Mycorrhizal Mutualists.</title>
        <authorList>
            <consortium name="DOE Joint Genome Institute"/>
            <consortium name="Mycorrhizal Genomics Consortium"/>
            <person name="Kohler A."/>
            <person name="Kuo A."/>
            <person name="Nagy L.G."/>
            <person name="Floudas D."/>
            <person name="Copeland A."/>
            <person name="Barry K.W."/>
            <person name="Cichocki N."/>
            <person name="Veneault-Fourrey C."/>
            <person name="LaButti K."/>
            <person name="Lindquist E.A."/>
            <person name="Lipzen A."/>
            <person name="Lundell T."/>
            <person name="Morin E."/>
            <person name="Murat C."/>
            <person name="Riley R."/>
            <person name="Ohm R."/>
            <person name="Sun H."/>
            <person name="Tunlid A."/>
            <person name="Henrissat B."/>
            <person name="Grigoriev I.V."/>
            <person name="Hibbett D.S."/>
            <person name="Martin F."/>
        </authorList>
    </citation>
    <scope>NUCLEOTIDE SEQUENCE [LARGE SCALE GENOMIC DNA]</scope>
    <source>
        <strain evidence="7 8">FD-325 SS-3</strain>
    </source>
</reference>
<dbReference type="InterPro" id="IPR051000">
    <property type="entry name" value="Homeobox_DNA-bind_prot"/>
</dbReference>
<protein>
    <recommendedName>
        <fullName evidence="6">Homeobox domain-containing protein</fullName>
    </recommendedName>
</protein>
<dbReference type="InterPro" id="IPR001356">
    <property type="entry name" value="HD"/>
</dbReference>
<evidence type="ECO:0000256" key="1">
    <source>
        <dbReference type="ARBA" id="ARBA00023125"/>
    </source>
</evidence>
<dbReference type="SMART" id="SM00389">
    <property type="entry name" value="HOX"/>
    <property type="match status" value="1"/>
</dbReference>
<dbReference type="Proteomes" id="UP000053263">
    <property type="component" value="Unassembled WGS sequence"/>
</dbReference>
<dbReference type="EMBL" id="KN832578">
    <property type="protein sequence ID" value="KII83362.1"/>
    <property type="molecule type" value="Genomic_DNA"/>
</dbReference>
<name>A0A0C9SQ57_PLICR</name>
<feature type="compositionally biased region" description="Basic and acidic residues" evidence="5">
    <location>
        <begin position="27"/>
        <end position="38"/>
    </location>
</feature>
<evidence type="ECO:0000256" key="3">
    <source>
        <dbReference type="PROSITE-ProRule" id="PRU00108"/>
    </source>
</evidence>
<dbReference type="SUPFAM" id="SSF46689">
    <property type="entry name" value="Homeodomain-like"/>
    <property type="match status" value="1"/>
</dbReference>
<evidence type="ECO:0000256" key="2">
    <source>
        <dbReference type="ARBA" id="ARBA00023155"/>
    </source>
</evidence>
<proteinExistence type="predicted"/>
<dbReference type="PROSITE" id="PS50071">
    <property type="entry name" value="HOMEOBOX_2"/>
    <property type="match status" value="1"/>
</dbReference>
<keyword evidence="1 3" id="KW-0238">DNA-binding</keyword>
<feature type="domain" description="Homeobox" evidence="6">
    <location>
        <begin position="61"/>
        <end position="109"/>
    </location>
</feature>
<dbReference type="AlphaFoldDB" id="A0A0C9SQ57"/>
<keyword evidence="8" id="KW-1185">Reference proteome</keyword>
<dbReference type="PANTHER" id="PTHR24324:SF9">
    <property type="entry name" value="HOMEOBOX DOMAIN-CONTAINING PROTEIN"/>
    <property type="match status" value="1"/>
</dbReference>
<dbReference type="GO" id="GO:0030154">
    <property type="term" value="P:cell differentiation"/>
    <property type="evidence" value="ECO:0007669"/>
    <property type="project" value="TreeGrafter"/>
</dbReference>
<dbReference type="CDD" id="cd00086">
    <property type="entry name" value="homeodomain"/>
    <property type="match status" value="1"/>
</dbReference>
<organism evidence="7 8">
    <name type="scientific">Plicaturopsis crispa FD-325 SS-3</name>
    <dbReference type="NCBI Taxonomy" id="944288"/>
    <lineage>
        <taxon>Eukaryota</taxon>
        <taxon>Fungi</taxon>
        <taxon>Dikarya</taxon>
        <taxon>Basidiomycota</taxon>
        <taxon>Agaricomycotina</taxon>
        <taxon>Agaricomycetes</taxon>
        <taxon>Agaricomycetidae</taxon>
        <taxon>Amylocorticiales</taxon>
        <taxon>Amylocorticiaceae</taxon>
        <taxon>Plicatura</taxon>
        <taxon>Plicaturopsis crispa</taxon>
    </lineage>
</organism>
<dbReference type="GO" id="GO:0000978">
    <property type="term" value="F:RNA polymerase II cis-regulatory region sequence-specific DNA binding"/>
    <property type="evidence" value="ECO:0007669"/>
    <property type="project" value="TreeGrafter"/>
</dbReference>
<feature type="region of interest" description="Disordered" evidence="5">
    <location>
        <begin position="1"/>
        <end position="38"/>
    </location>
</feature>
<dbReference type="GO" id="GO:0005634">
    <property type="term" value="C:nucleus"/>
    <property type="evidence" value="ECO:0007669"/>
    <property type="project" value="UniProtKB-SubCell"/>
</dbReference>
<dbReference type="Gene3D" id="1.10.10.60">
    <property type="entry name" value="Homeodomain-like"/>
    <property type="match status" value="1"/>
</dbReference>
<feature type="compositionally biased region" description="Low complexity" evidence="5">
    <location>
        <begin position="16"/>
        <end position="26"/>
    </location>
</feature>
<evidence type="ECO:0000313" key="8">
    <source>
        <dbReference type="Proteomes" id="UP000053263"/>
    </source>
</evidence>
<dbReference type="InterPro" id="IPR009057">
    <property type="entry name" value="Homeodomain-like_sf"/>
</dbReference>
<dbReference type="OrthoDB" id="6159439at2759"/>